<evidence type="ECO:0000313" key="2">
    <source>
        <dbReference type="EMBL" id="ADI15178.1"/>
    </source>
</evidence>
<dbReference type="Proteomes" id="UP000000379">
    <property type="component" value="Chromosome"/>
</dbReference>
<keyword evidence="1" id="KW-0732">Signal</keyword>
<dbReference type="HOGENOM" id="CLU_1026506_0_0_0"/>
<dbReference type="KEGG" id="tra:Trad_2064"/>
<dbReference type="AlphaFoldDB" id="D7CR90"/>
<evidence type="ECO:0000313" key="3">
    <source>
        <dbReference type="Proteomes" id="UP000000379"/>
    </source>
</evidence>
<accession>D7CR90</accession>
<feature type="signal peptide" evidence="1">
    <location>
        <begin position="1"/>
        <end position="24"/>
    </location>
</feature>
<evidence type="ECO:0000256" key="1">
    <source>
        <dbReference type="SAM" id="SignalP"/>
    </source>
</evidence>
<organism evidence="2 3">
    <name type="scientific">Truepera radiovictrix (strain DSM 17093 / CIP 108686 / LMG 22925 / RQ-24)</name>
    <dbReference type="NCBI Taxonomy" id="649638"/>
    <lineage>
        <taxon>Bacteria</taxon>
        <taxon>Thermotogati</taxon>
        <taxon>Deinococcota</taxon>
        <taxon>Deinococci</taxon>
        <taxon>Trueperales</taxon>
        <taxon>Trueperaceae</taxon>
        <taxon>Truepera</taxon>
    </lineage>
</organism>
<dbReference type="STRING" id="649638.Trad_2064"/>
<name>D7CR90_TRURR</name>
<protein>
    <recommendedName>
        <fullName evidence="4">DUF4398 domain-containing protein</fullName>
    </recommendedName>
</protein>
<reference evidence="2 3" key="2">
    <citation type="journal article" date="2011" name="Stand. Genomic Sci.">
        <title>Complete genome sequence of Truepera radiovictrix type strain (RQ-24).</title>
        <authorList>
            <person name="Ivanova N."/>
            <person name="Rohde C."/>
            <person name="Munk C."/>
            <person name="Nolan M."/>
            <person name="Lucas S."/>
            <person name="Del Rio T.G."/>
            <person name="Tice H."/>
            <person name="Deshpande S."/>
            <person name="Cheng J.F."/>
            <person name="Tapia R."/>
            <person name="Han C."/>
            <person name="Goodwin L."/>
            <person name="Pitluck S."/>
            <person name="Liolios K."/>
            <person name="Mavromatis K."/>
            <person name="Mikhailova N."/>
            <person name="Pati A."/>
            <person name="Chen A."/>
            <person name="Palaniappan K."/>
            <person name="Land M."/>
            <person name="Hauser L."/>
            <person name="Chang Y.J."/>
            <person name="Jeffries C.D."/>
            <person name="Brambilla E."/>
            <person name="Rohde M."/>
            <person name="Goker M."/>
            <person name="Tindall B.J."/>
            <person name="Woyke T."/>
            <person name="Bristow J."/>
            <person name="Eisen J.A."/>
            <person name="Markowitz V."/>
            <person name="Hugenholtz P."/>
            <person name="Kyrpides N.C."/>
            <person name="Klenk H.P."/>
            <person name="Lapidus A."/>
        </authorList>
    </citation>
    <scope>NUCLEOTIDE SEQUENCE [LARGE SCALE GENOMIC DNA]</scope>
    <source>
        <strain evidence="3">DSM 17093 / CIP 108686 / LMG 22925 / RQ-24</strain>
    </source>
</reference>
<proteinExistence type="predicted"/>
<evidence type="ECO:0008006" key="4">
    <source>
        <dbReference type="Google" id="ProtNLM"/>
    </source>
</evidence>
<reference evidence="3" key="1">
    <citation type="submission" date="2010-05" db="EMBL/GenBank/DDBJ databases">
        <title>The complete genome of Truepera radiovictris DSM 17093.</title>
        <authorList>
            <consortium name="US DOE Joint Genome Institute (JGI-PGF)"/>
            <person name="Lucas S."/>
            <person name="Copeland A."/>
            <person name="Lapidus A."/>
            <person name="Glavina del Rio T."/>
            <person name="Dalin E."/>
            <person name="Tice H."/>
            <person name="Bruce D."/>
            <person name="Goodwin L."/>
            <person name="Pitluck S."/>
            <person name="Kyrpides N."/>
            <person name="Mavromatis K."/>
            <person name="Ovchinnikova G."/>
            <person name="Munk A.C."/>
            <person name="Detter J.C."/>
            <person name="Han C."/>
            <person name="Tapia R."/>
            <person name="Land M."/>
            <person name="Hauser L."/>
            <person name="Markowitz V."/>
            <person name="Cheng J.-F."/>
            <person name="Hugenholtz P."/>
            <person name="Woyke T."/>
            <person name="Wu D."/>
            <person name="Tindall B."/>
            <person name="Pomrenke H.G."/>
            <person name="Brambilla E."/>
            <person name="Klenk H.-P."/>
            <person name="Eisen J.A."/>
        </authorList>
    </citation>
    <scope>NUCLEOTIDE SEQUENCE [LARGE SCALE GENOMIC DNA]</scope>
    <source>
        <strain evidence="3">DSM 17093 / CIP 108686 / LMG 22925 / RQ-24</strain>
    </source>
</reference>
<gene>
    <name evidence="2" type="ordered locus">Trad_2064</name>
</gene>
<dbReference type="EMBL" id="CP002049">
    <property type="protein sequence ID" value="ADI15178.1"/>
    <property type="molecule type" value="Genomic_DNA"/>
</dbReference>
<keyword evidence="3" id="KW-1185">Reference proteome</keyword>
<feature type="chain" id="PRO_5003094207" description="DUF4398 domain-containing protein" evidence="1">
    <location>
        <begin position="25"/>
        <end position="271"/>
    </location>
</feature>
<sequence length="271" mass="29331">MRHLLRLSRRSPRAYALMMAPLSAVTLFGLGVAQTPSAPPQTTTQNVAPSAPEAELPLPPLAPQASWREAERAASALQKATRRAYRFDYARSVALANLQSASPQGQAEAPTEALPLNLLELAQELLQEANADYASGAFFLSERKAKAAEDLYKAAEHLQQGYGALLGDGPGRGRSRRAERRALEAPYRAQDELVRLDRELAFYTPEDERPSRLRAAAHDLLSRAVSPVASTEGAPLPPAFASPYSPLPSYAEAAREVAKAGRHLLEGLRGF</sequence>